<evidence type="ECO:0000256" key="1">
    <source>
        <dbReference type="SAM" id="Phobius"/>
    </source>
</evidence>
<dbReference type="Proteomes" id="UP001300692">
    <property type="component" value="Unassembled WGS sequence"/>
</dbReference>
<evidence type="ECO:0000313" key="3">
    <source>
        <dbReference type="Proteomes" id="UP001300692"/>
    </source>
</evidence>
<feature type="transmembrane region" description="Helical" evidence="1">
    <location>
        <begin position="39"/>
        <end position="61"/>
    </location>
</feature>
<feature type="transmembrane region" description="Helical" evidence="1">
    <location>
        <begin position="12"/>
        <end position="33"/>
    </location>
</feature>
<keyword evidence="1" id="KW-0812">Transmembrane</keyword>
<feature type="transmembrane region" description="Helical" evidence="1">
    <location>
        <begin position="164"/>
        <end position="185"/>
    </location>
</feature>
<dbReference type="EMBL" id="JAOYOD010000001">
    <property type="protein sequence ID" value="MCV9385558.1"/>
    <property type="molecule type" value="Genomic_DNA"/>
</dbReference>
<proteinExistence type="predicted"/>
<comment type="caution">
    <text evidence="2">The sequence shown here is derived from an EMBL/GenBank/DDBJ whole genome shotgun (WGS) entry which is preliminary data.</text>
</comment>
<organism evidence="2 3">
    <name type="scientific">Reichenbachiella ulvae</name>
    <dbReference type="NCBI Taxonomy" id="2980104"/>
    <lineage>
        <taxon>Bacteria</taxon>
        <taxon>Pseudomonadati</taxon>
        <taxon>Bacteroidota</taxon>
        <taxon>Cytophagia</taxon>
        <taxon>Cytophagales</taxon>
        <taxon>Reichenbachiellaceae</taxon>
        <taxon>Reichenbachiella</taxon>
    </lineage>
</organism>
<keyword evidence="1" id="KW-1133">Transmembrane helix</keyword>
<accession>A0ABT3CQL5</accession>
<keyword evidence="1" id="KW-0472">Membrane</keyword>
<sequence>MQQFKLTVVKQGRAVLAVLLFSLSILTGLYLAIILESTVLKIITPIASIMVINGLAICFAAGKLTIKTDGETLTFHWSKKWFFNFKAIDRVNLLDIDTIVIDALPGEAKEHLQYFTSNHKKINVSTPKYWRKDADAFIQYLKEHSNAEVKDSWDMLKEKGLISIPYYLISFILVAGFLLMLYVLFEKGLGTVEPQHLIMFIGAYLGLIPFWFIIRSKMKKTHTV</sequence>
<name>A0ABT3CQL5_9BACT</name>
<keyword evidence="3" id="KW-1185">Reference proteome</keyword>
<dbReference type="RefSeq" id="WP_264136343.1">
    <property type="nucleotide sequence ID" value="NZ_JAOYOD010000001.1"/>
</dbReference>
<evidence type="ECO:0008006" key="4">
    <source>
        <dbReference type="Google" id="ProtNLM"/>
    </source>
</evidence>
<gene>
    <name evidence="2" type="ORF">N7U62_02735</name>
</gene>
<reference evidence="2 3" key="1">
    <citation type="submission" date="2022-10" db="EMBL/GenBank/DDBJ databases">
        <title>Comparative genomics and taxonomic characterization of three novel marine species of genus Reichenbachiella exhibiting antioxidant and polysaccharide degradation activities.</title>
        <authorList>
            <person name="Muhammad N."/>
            <person name="Lee Y.-J."/>
            <person name="Ko J."/>
            <person name="Kim S.-G."/>
        </authorList>
    </citation>
    <scope>NUCLEOTIDE SEQUENCE [LARGE SCALE GENOMIC DNA]</scope>
    <source>
        <strain evidence="2 3">ABR2-5</strain>
    </source>
</reference>
<feature type="transmembrane region" description="Helical" evidence="1">
    <location>
        <begin position="197"/>
        <end position="214"/>
    </location>
</feature>
<protein>
    <recommendedName>
        <fullName evidence="4">PH domain-containing protein</fullName>
    </recommendedName>
</protein>
<evidence type="ECO:0000313" key="2">
    <source>
        <dbReference type="EMBL" id="MCV9385558.1"/>
    </source>
</evidence>